<sequence>MAILIAGIILISIFIIYPKILRRKYLGKPMKLKEGQRFKFQQKLADYNGMIVFYANPIFGKIKRSKRIFEAPKNKNHSELIPGKHYRVVLDEDENLKIEKAEFERVYTYLF</sequence>
<comment type="caution">
    <text evidence="1">The sequence shown here is derived from an EMBL/GenBank/DDBJ whole genome shotgun (WGS) entry which is preliminary data.</text>
</comment>
<protein>
    <submittedName>
        <fullName evidence="1">Uncharacterized protein</fullName>
    </submittedName>
</protein>
<accession>A0A1F6UXS7</accession>
<proteinExistence type="predicted"/>
<dbReference type="AlphaFoldDB" id="A0A1F6UXS7"/>
<name>A0A1F6UXS7_9BACT</name>
<reference evidence="1 2" key="1">
    <citation type="journal article" date="2016" name="Nat. Commun.">
        <title>Thousands of microbial genomes shed light on interconnected biogeochemical processes in an aquifer system.</title>
        <authorList>
            <person name="Anantharaman K."/>
            <person name="Brown C.T."/>
            <person name="Hug L.A."/>
            <person name="Sharon I."/>
            <person name="Castelle C.J."/>
            <person name="Probst A.J."/>
            <person name="Thomas B.C."/>
            <person name="Singh A."/>
            <person name="Wilkins M.J."/>
            <person name="Karaoz U."/>
            <person name="Brodie E.L."/>
            <person name="Williams K.H."/>
            <person name="Hubbard S.S."/>
            <person name="Banfield J.F."/>
        </authorList>
    </citation>
    <scope>NUCLEOTIDE SEQUENCE [LARGE SCALE GENOMIC DNA]</scope>
</reference>
<evidence type="ECO:0000313" key="2">
    <source>
        <dbReference type="Proteomes" id="UP000182253"/>
    </source>
</evidence>
<dbReference type="EMBL" id="MFTL01000002">
    <property type="protein sequence ID" value="OGI62207.1"/>
    <property type="molecule type" value="Genomic_DNA"/>
</dbReference>
<gene>
    <name evidence="1" type="ORF">A2645_00245</name>
</gene>
<organism evidence="1 2">
    <name type="scientific">Candidatus Nomurabacteria bacterium RIFCSPHIGHO2_01_FULL_39_9</name>
    <dbReference type="NCBI Taxonomy" id="1801735"/>
    <lineage>
        <taxon>Bacteria</taxon>
        <taxon>Candidatus Nomuraibacteriota</taxon>
    </lineage>
</organism>
<evidence type="ECO:0000313" key="1">
    <source>
        <dbReference type="EMBL" id="OGI62207.1"/>
    </source>
</evidence>
<dbReference type="STRING" id="1801735.A2645_00245"/>
<dbReference type="Proteomes" id="UP000182253">
    <property type="component" value="Unassembled WGS sequence"/>
</dbReference>